<reference evidence="1 2" key="1">
    <citation type="journal article" date="2012" name="Nat. Genet.">
        <title>The yak genome and adaptation to life at high altitude.</title>
        <authorList>
            <person name="Qiu Q."/>
            <person name="Zhang G."/>
            <person name="Ma T."/>
            <person name="Qian W."/>
            <person name="Wang J."/>
            <person name="Ye Z."/>
            <person name="Cao C."/>
            <person name="Hu Q."/>
            <person name="Kim J."/>
            <person name="Larkin D.M."/>
            <person name="Auvil L."/>
            <person name="Capitanu B."/>
            <person name="Ma J."/>
            <person name="Lewin H.A."/>
            <person name="Qian X."/>
            <person name="Lang Y."/>
            <person name="Zhou R."/>
            <person name="Wang L."/>
            <person name="Wang K."/>
            <person name="Xia J."/>
            <person name="Liao S."/>
            <person name="Pan S."/>
            <person name="Lu X."/>
            <person name="Hou H."/>
            <person name="Wang Y."/>
            <person name="Zang X."/>
            <person name="Yin Y."/>
            <person name="Ma H."/>
            <person name="Zhang J."/>
            <person name="Wang Z."/>
            <person name="Zhang Y."/>
            <person name="Zhang D."/>
            <person name="Yonezawa T."/>
            <person name="Hasegawa M."/>
            <person name="Zhong Y."/>
            <person name="Liu W."/>
            <person name="Zhang Y."/>
            <person name="Huang Z."/>
            <person name="Zhang S."/>
            <person name="Long R."/>
            <person name="Yang H."/>
            <person name="Wang J."/>
            <person name="Lenstra J.A."/>
            <person name="Cooper D.N."/>
            <person name="Wu Y."/>
            <person name="Wang J."/>
            <person name="Shi P."/>
            <person name="Wang J."/>
            <person name="Liu J."/>
        </authorList>
    </citation>
    <scope>NUCLEOTIDE SEQUENCE [LARGE SCALE GENOMIC DNA]</scope>
    <source>
        <strain evidence="2">yakQH1</strain>
    </source>
</reference>
<gene>
    <name evidence="1" type="ORF">M91_05497</name>
</gene>
<sequence>WEYKLVESLKRTVWRFLKKLKIGRLIPPAPFLSQDCFGDSGSLCFHMNCEIFCSSSVKNAIGNLIGITLTL</sequence>
<accession>L8ITJ9</accession>
<dbReference type="AlphaFoldDB" id="L8ITJ9"/>
<name>L8ITJ9_9CETA</name>
<protein>
    <submittedName>
        <fullName evidence="1">Uncharacterized protein</fullName>
    </submittedName>
</protein>
<dbReference type="EMBL" id="JH880803">
    <property type="protein sequence ID" value="ELR58789.1"/>
    <property type="molecule type" value="Genomic_DNA"/>
</dbReference>
<evidence type="ECO:0000313" key="2">
    <source>
        <dbReference type="Proteomes" id="UP000011080"/>
    </source>
</evidence>
<dbReference type="Proteomes" id="UP000011080">
    <property type="component" value="Unassembled WGS sequence"/>
</dbReference>
<feature type="non-terminal residue" evidence="1">
    <location>
        <position position="1"/>
    </location>
</feature>
<evidence type="ECO:0000313" key="1">
    <source>
        <dbReference type="EMBL" id="ELR58789.1"/>
    </source>
</evidence>
<proteinExistence type="predicted"/>
<organism evidence="1 2">
    <name type="scientific">Bos mutus</name>
    <name type="common">wild yak</name>
    <dbReference type="NCBI Taxonomy" id="72004"/>
    <lineage>
        <taxon>Eukaryota</taxon>
        <taxon>Metazoa</taxon>
        <taxon>Chordata</taxon>
        <taxon>Craniata</taxon>
        <taxon>Vertebrata</taxon>
        <taxon>Euteleostomi</taxon>
        <taxon>Mammalia</taxon>
        <taxon>Eutheria</taxon>
        <taxon>Laurasiatheria</taxon>
        <taxon>Artiodactyla</taxon>
        <taxon>Ruminantia</taxon>
        <taxon>Pecora</taxon>
        <taxon>Bovidae</taxon>
        <taxon>Bovinae</taxon>
        <taxon>Bos</taxon>
    </lineage>
</organism>